<dbReference type="FunFam" id="3.40.50.300:FF:000354">
    <property type="entry name" value="ATP-dependent RNA helicase SKI2"/>
    <property type="match status" value="1"/>
</dbReference>
<dbReference type="InterPro" id="IPR014001">
    <property type="entry name" value="Helicase_ATP-bd"/>
</dbReference>
<organism evidence="8 9">
    <name type="scientific">Brachionus calyciflorus</name>
    <dbReference type="NCBI Taxonomy" id="104777"/>
    <lineage>
        <taxon>Eukaryota</taxon>
        <taxon>Metazoa</taxon>
        <taxon>Spiralia</taxon>
        <taxon>Gnathifera</taxon>
        <taxon>Rotifera</taxon>
        <taxon>Eurotatoria</taxon>
        <taxon>Monogononta</taxon>
        <taxon>Pseudotrocha</taxon>
        <taxon>Ploima</taxon>
        <taxon>Brachionidae</taxon>
        <taxon>Brachionus</taxon>
    </lineage>
</organism>
<dbReference type="PROSITE" id="PS51194">
    <property type="entry name" value="HELICASE_CTER"/>
    <property type="match status" value="1"/>
</dbReference>
<dbReference type="Gene3D" id="3.40.50.300">
    <property type="entry name" value="P-loop containing nucleotide triphosphate hydrolases"/>
    <property type="match status" value="2"/>
</dbReference>
<reference evidence="8" key="1">
    <citation type="submission" date="2021-02" db="EMBL/GenBank/DDBJ databases">
        <authorList>
            <person name="Nowell W R."/>
        </authorList>
    </citation>
    <scope>NUCLEOTIDE SEQUENCE</scope>
    <source>
        <strain evidence="8">Ploen Becks lab</strain>
    </source>
</reference>
<dbReference type="GO" id="GO:0055087">
    <property type="term" value="C:Ski complex"/>
    <property type="evidence" value="ECO:0007669"/>
    <property type="project" value="TreeGrafter"/>
</dbReference>
<dbReference type="InterPro" id="IPR050699">
    <property type="entry name" value="RNA-DNA_Helicase"/>
</dbReference>
<dbReference type="Pfam" id="PF13234">
    <property type="entry name" value="MTR4_beta-barrel"/>
    <property type="match status" value="1"/>
</dbReference>
<protein>
    <recommendedName>
        <fullName evidence="10">Antiviral helicase SKI2</fullName>
    </recommendedName>
</protein>
<evidence type="ECO:0000259" key="6">
    <source>
        <dbReference type="PROSITE" id="PS51192"/>
    </source>
</evidence>
<evidence type="ECO:0000256" key="4">
    <source>
        <dbReference type="ARBA" id="ARBA00022840"/>
    </source>
</evidence>
<dbReference type="GO" id="GO:0003724">
    <property type="term" value="F:RNA helicase activity"/>
    <property type="evidence" value="ECO:0007669"/>
    <property type="project" value="UniProtKB-EC"/>
</dbReference>
<dbReference type="PROSITE" id="PS51192">
    <property type="entry name" value="HELICASE_ATP_BIND_1"/>
    <property type="match status" value="1"/>
</dbReference>
<dbReference type="OrthoDB" id="64767at2759"/>
<dbReference type="SMART" id="SM00487">
    <property type="entry name" value="DEXDc"/>
    <property type="match status" value="1"/>
</dbReference>
<name>A0A813QZC1_9BILA</name>
<gene>
    <name evidence="8" type="ORF">OXX778_LOCUS5141</name>
</gene>
<dbReference type="InterPro" id="IPR027417">
    <property type="entry name" value="P-loop_NTPase"/>
</dbReference>
<evidence type="ECO:0000259" key="7">
    <source>
        <dbReference type="PROSITE" id="PS51194"/>
    </source>
</evidence>
<dbReference type="InterPro" id="IPR012961">
    <property type="entry name" value="Ski2/MTR4_C"/>
</dbReference>
<dbReference type="CDD" id="cd18795">
    <property type="entry name" value="SF2_C_Ski2"/>
    <property type="match status" value="1"/>
</dbReference>
<evidence type="ECO:0000256" key="1">
    <source>
        <dbReference type="ARBA" id="ARBA00022741"/>
    </source>
</evidence>
<dbReference type="GO" id="GO:0003723">
    <property type="term" value="F:RNA binding"/>
    <property type="evidence" value="ECO:0007669"/>
    <property type="project" value="InterPro"/>
</dbReference>
<dbReference type="SMART" id="SM00490">
    <property type="entry name" value="HELICc"/>
    <property type="match status" value="1"/>
</dbReference>
<keyword evidence="3" id="KW-0347">Helicase</keyword>
<keyword evidence="9" id="KW-1185">Reference proteome</keyword>
<dbReference type="Pfam" id="PF08148">
    <property type="entry name" value="DSHCT"/>
    <property type="match status" value="1"/>
</dbReference>
<dbReference type="PANTHER" id="PTHR12131:SF1">
    <property type="entry name" value="ATP-DEPENDENT RNA HELICASE SUPV3L1, MITOCHONDRIAL-RELATED"/>
    <property type="match status" value="1"/>
</dbReference>
<dbReference type="GO" id="GO:0070478">
    <property type="term" value="P:nuclear-transcribed mRNA catabolic process, 3'-5' exonucleolytic nonsense-mediated decay"/>
    <property type="evidence" value="ECO:0007669"/>
    <property type="project" value="TreeGrafter"/>
</dbReference>
<evidence type="ECO:0008006" key="10">
    <source>
        <dbReference type="Google" id="ProtNLM"/>
    </source>
</evidence>
<keyword evidence="1" id="KW-0547">Nucleotide-binding</keyword>
<dbReference type="Pfam" id="PF00270">
    <property type="entry name" value="DEAD"/>
    <property type="match status" value="1"/>
</dbReference>
<feature type="domain" description="Helicase C-terminal" evidence="7">
    <location>
        <begin position="499"/>
        <end position="698"/>
    </location>
</feature>
<dbReference type="InterPro" id="IPR001650">
    <property type="entry name" value="Helicase_C-like"/>
</dbReference>
<dbReference type="InterPro" id="IPR016438">
    <property type="entry name" value="SKI2-like"/>
</dbReference>
<dbReference type="InterPro" id="IPR025696">
    <property type="entry name" value="Beta-barrel_MTR4"/>
</dbReference>
<evidence type="ECO:0000256" key="5">
    <source>
        <dbReference type="ARBA" id="ARBA00047984"/>
    </source>
</evidence>
<proteinExistence type="predicted"/>
<dbReference type="FunFam" id="3.40.50.300:FF:000447">
    <property type="entry name" value="helicase SKI2W isoform X2"/>
    <property type="match status" value="1"/>
</dbReference>
<dbReference type="EMBL" id="CAJNOC010000545">
    <property type="protein sequence ID" value="CAF0774698.1"/>
    <property type="molecule type" value="Genomic_DNA"/>
</dbReference>
<evidence type="ECO:0000256" key="3">
    <source>
        <dbReference type="ARBA" id="ARBA00022806"/>
    </source>
</evidence>
<dbReference type="AlphaFoldDB" id="A0A813QZC1"/>
<dbReference type="GO" id="GO:0005524">
    <property type="term" value="F:ATP binding"/>
    <property type="evidence" value="ECO:0007669"/>
    <property type="project" value="UniProtKB-KW"/>
</dbReference>
<dbReference type="PANTHER" id="PTHR12131">
    <property type="entry name" value="ATP-DEPENDENT RNA AND DNA HELICASE"/>
    <property type="match status" value="1"/>
</dbReference>
<comment type="caution">
    <text evidence="8">The sequence shown here is derived from an EMBL/GenBank/DDBJ whole genome shotgun (WGS) entry which is preliminary data.</text>
</comment>
<evidence type="ECO:0000313" key="9">
    <source>
        <dbReference type="Proteomes" id="UP000663879"/>
    </source>
</evidence>
<feature type="domain" description="Helicase ATP-binding" evidence="6">
    <location>
        <begin position="262"/>
        <end position="418"/>
    </location>
</feature>
<dbReference type="PIRSF" id="PIRSF005198">
    <property type="entry name" value="Antiviral_helicase_SKI2"/>
    <property type="match status" value="1"/>
</dbReference>
<dbReference type="SUPFAM" id="SSF52540">
    <property type="entry name" value="P-loop containing nucleoside triphosphate hydrolases"/>
    <property type="match status" value="1"/>
</dbReference>
<dbReference type="Pfam" id="PF00271">
    <property type="entry name" value="Helicase_C"/>
    <property type="match status" value="1"/>
</dbReference>
<dbReference type="Proteomes" id="UP000663879">
    <property type="component" value="Unassembled WGS sequence"/>
</dbReference>
<accession>A0A813QZC1</accession>
<evidence type="ECO:0000313" key="8">
    <source>
        <dbReference type="EMBL" id="CAF0774698.1"/>
    </source>
</evidence>
<keyword evidence="4" id="KW-0067">ATP-binding</keyword>
<keyword evidence="2" id="KW-0378">Hydrolase</keyword>
<dbReference type="GO" id="GO:0016787">
    <property type="term" value="F:hydrolase activity"/>
    <property type="evidence" value="ECO:0007669"/>
    <property type="project" value="UniProtKB-KW"/>
</dbReference>
<comment type="catalytic activity">
    <reaction evidence="5">
        <text>ATP + H2O = ADP + phosphate + H(+)</text>
        <dbReference type="Rhea" id="RHEA:13065"/>
        <dbReference type="ChEBI" id="CHEBI:15377"/>
        <dbReference type="ChEBI" id="CHEBI:15378"/>
        <dbReference type="ChEBI" id="CHEBI:30616"/>
        <dbReference type="ChEBI" id="CHEBI:43474"/>
        <dbReference type="ChEBI" id="CHEBI:456216"/>
        <dbReference type="EC" id="3.6.4.13"/>
    </reaction>
</comment>
<dbReference type="SMART" id="SM01142">
    <property type="entry name" value="DSHCT"/>
    <property type="match status" value="1"/>
</dbReference>
<dbReference type="InterPro" id="IPR011545">
    <property type="entry name" value="DEAD/DEAH_box_helicase_dom"/>
</dbReference>
<dbReference type="Gene3D" id="1.10.3380.30">
    <property type="match status" value="1"/>
</dbReference>
<sequence>MTSTSRKIGIDNLQESVKSWITNLDSLEIYNLDRVLSSVSEVPLRNINLNNLFHYETSNSISDLIVRRDPTSGEILDFYEDFKDLSEKDEAIPCLFDENQLDIKDLLFQIPSIGDGIDFSKKTSDQAKLKESYIDNSSVVDLSKAMFHPSISDESLLDISTQSYLDESYVNQSFLQSENDVTISEILTENLESQDLWAKKEEVSRTSSGSSSPLIDDLQAKRKVKKYALLADPKLAKSFDEIKSKLAHNWPFELDIFQKQAVYLMENSENVFVAAHTSAGKTVVAEYAIALSFKHKTKVIYTSPIKALSNQKFREFKATFDDVGLITGDIQIAPEASCLIMTTEILRSMLYRRSETLHDLEWVIFDEVHYMNDAHRGVVWEEVLILLPDHINIVMLSATIPNHMEFAEWVGKIKQRHIYVMSTKKRPVPLEHFLYTGNSNKTSNEFYLLIDSEENFLSKHYFKAIDVKNERTKASAGKYGPKGAKQSVTTGQEKNIWLSLIDMLDRKQLLPVVIFTFSRKRCDDNIYLLGSLDLNTAAEKSKIHLFIKNSLTALSEEDRNIPQIMHLSESLARGIGVHHSGILPIMKEIIELLFQQSLIKVLFATETFAMGINMPARTVIFDSIRKHDGTKYRNLQASEYIQMAGRAGRRGLDKTGTVIVLCKNEIPDIKDLQDIMKGKPSQLESKFRITYSMILSLLRKKDMRIQDFMRRSFSEHKMTQTAENPAVYEAANIYLNEKLEFFKQKCRNESSIETCAYCKQSKMYDYYHLCAEYSAVHKELYDKLHVNGLIFKSLTQGRVVFVRSIRKLDPKESKYVYKLAPVILAEPLTKDDNSVLALSLDEVNVLKNSEDEFWEEEDSITNKMTSFYDKTNLQYEHLIEKLKNFKTNEIQIPFILKSLETYKNIKNATLLKIKYSDIQAISSKLLIKNSQIHFDYSFMSLCSQFNEAHFQQRNVKFVQELNRELSKNTSFVNLASELLRFTEVYANDSLENENQSLLSTNLVLDFKRDMSIRDLQFVDVFANYKKVISNLNNLHCLDCPKFYEHFDQVLIENSIQDRINYVIDVISGNSLLLVSEYRYRIEVLKKLRLIDERNFVLLKGKVALEISMAELLITELIIENVFSQMQPCEIVSLLSAIVYQQKSSQDDENYLKTSFNNAVLDQGRDKMYQIAQYLNNIQSECQLQVSNEDDYVEQLNFGLVPVVYEWSKGVSFCKIKALTDTQEGIIVKTIQRLDELCNNLKSAAKIIGDTVLESKIDQCSVLIRRDIVFAASLYVKNQ</sequence>
<evidence type="ECO:0000256" key="2">
    <source>
        <dbReference type="ARBA" id="ARBA00022801"/>
    </source>
</evidence>